<reference evidence="1 2" key="1">
    <citation type="submission" date="2018-10" db="EMBL/GenBank/DDBJ databases">
        <title>Sinomicrobium pectinilyticum sp. nov., a pectinase-producing bacterium isolated from alkaline and saline soil, and emended description of the genus Sinomicrobium.</title>
        <authorList>
            <person name="Cheng B."/>
            <person name="Li C."/>
            <person name="Lai Q."/>
            <person name="Du M."/>
            <person name="Shao Z."/>
            <person name="Xu P."/>
            <person name="Yang C."/>
        </authorList>
    </citation>
    <scope>NUCLEOTIDE SEQUENCE [LARGE SCALE GENOMIC DNA]</scope>
    <source>
        <strain evidence="1 2">5DNS001</strain>
    </source>
</reference>
<dbReference type="Gene3D" id="2.60.40.2970">
    <property type="match status" value="1"/>
</dbReference>
<protein>
    <recommendedName>
        <fullName evidence="3">Protease</fullName>
    </recommendedName>
</protein>
<keyword evidence="2" id="KW-1185">Reference proteome</keyword>
<evidence type="ECO:0008006" key="3">
    <source>
        <dbReference type="Google" id="ProtNLM"/>
    </source>
</evidence>
<evidence type="ECO:0000313" key="1">
    <source>
        <dbReference type="EMBL" id="RNL90126.1"/>
    </source>
</evidence>
<name>A0A3N0EQE9_SINP1</name>
<evidence type="ECO:0000313" key="2">
    <source>
        <dbReference type="Proteomes" id="UP000267469"/>
    </source>
</evidence>
<comment type="caution">
    <text evidence="1">The sequence shown here is derived from an EMBL/GenBank/DDBJ whole genome shotgun (WGS) entry which is preliminary data.</text>
</comment>
<accession>A0A3N0EQE9</accession>
<dbReference type="Proteomes" id="UP000267469">
    <property type="component" value="Unassembled WGS sequence"/>
</dbReference>
<organism evidence="1 2">
    <name type="scientific">Sinomicrobium pectinilyticum</name>
    <dbReference type="NCBI Taxonomy" id="1084421"/>
    <lineage>
        <taxon>Bacteria</taxon>
        <taxon>Pseudomonadati</taxon>
        <taxon>Bacteroidota</taxon>
        <taxon>Flavobacteriia</taxon>
        <taxon>Flavobacteriales</taxon>
        <taxon>Flavobacteriaceae</taxon>
        <taxon>Sinomicrobium</taxon>
    </lineage>
</organism>
<proteinExistence type="predicted"/>
<dbReference type="AlphaFoldDB" id="A0A3N0EQE9"/>
<sequence length="183" mass="20397">MNLKDIDLVTRNPKSDIINKKSKMTRIITILAVLIIYSCNTLKKNNGSESKGTTHISSVQTTISTNKSVYKIGEPIELSLEVKNTGNKPYTFLPWGTPIENKFTGGCLEVTDNNGVLEYKGIMVKRVSPTEKDYITLETGETVVGKVNLLDGYKLKEKGVYTIQFDETYNGLPESNTIKVKIK</sequence>
<dbReference type="EMBL" id="RJTM01000034">
    <property type="protein sequence ID" value="RNL90126.1"/>
    <property type="molecule type" value="Genomic_DNA"/>
</dbReference>
<gene>
    <name evidence="1" type="ORF">ED312_06825</name>
</gene>